<accession>A0A7W3J481</accession>
<comment type="caution">
    <text evidence="2">The sequence shown here is derived from an EMBL/GenBank/DDBJ whole genome shotgun (WGS) entry which is preliminary data.</text>
</comment>
<dbReference type="EMBL" id="JACGXA010000004">
    <property type="protein sequence ID" value="MBA8806016.1"/>
    <property type="molecule type" value="Genomic_DNA"/>
</dbReference>
<evidence type="ECO:0000313" key="1">
    <source>
        <dbReference type="EMBL" id="MBA8805592.1"/>
    </source>
</evidence>
<proteinExistence type="predicted"/>
<sequence>MSGQFEDDGDKIRELLAALTAERYRSPWWRTPADHHPASAPDALTDWDDSEATCARRRRAMAADFEQEKRAAS</sequence>
<protein>
    <submittedName>
        <fullName evidence="2">Uncharacterized protein</fullName>
    </submittedName>
</protein>
<evidence type="ECO:0000313" key="3">
    <source>
        <dbReference type="Proteomes" id="UP000580910"/>
    </source>
</evidence>
<name>A0A7W3J481_9ACTN</name>
<reference evidence="2 3" key="1">
    <citation type="submission" date="2020-07" db="EMBL/GenBank/DDBJ databases">
        <title>Sequencing the genomes of 1000 actinobacteria strains.</title>
        <authorList>
            <person name="Klenk H.-P."/>
        </authorList>
    </citation>
    <scope>NUCLEOTIDE SEQUENCE [LARGE SCALE GENOMIC DNA]</scope>
    <source>
        <strain evidence="2 3">DSM 21349</strain>
    </source>
</reference>
<dbReference type="EMBL" id="JACGXA010000002">
    <property type="protein sequence ID" value="MBA8805592.1"/>
    <property type="molecule type" value="Genomic_DNA"/>
</dbReference>
<dbReference type="RefSeq" id="WP_182541650.1">
    <property type="nucleotide sequence ID" value="NZ_JACGXA010000002.1"/>
</dbReference>
<evidence type="ECO:0000313" key="2">
    <source>
        <dbReference type="EMBL" id="MBA8806016.1"/>
    </source>
</evidence>
<dbReference type="Proteomes" id="UP000580910">
    <property type="component" value="Unassembled WGS sequence"/>
</dbReference>
<dbReference type="AlphaFoldDB" id="A0A7W3J481"/>
<gene>
    <name evidence="1" type="ORF">FB382_003937</name>
    <name evidence="2" type="ORF">FB382_004367</name>
</gene>
<organism evidence="2 3">
    <name type="scientific">Nocardioides ginsengisegetis</name>
    <dbReference type="NCBI Taxonomy" id="661491"/>
    <lineage>
        <taxon>Bacteria</taxon>
        <taxon>Bacillati</taxon>
        <taxon>Actinomycetota</taxon>
        <taxon>Actinomycetes</taxon>
        <taxon>Propionibacteriales</taxon>
        <taxon>Nocardioidaceae</taxon>
        <taxon>Nocardioides</taxon>
    </lineage>
</organism>
<keyword evidence="3" id="KW-1185">Reference proteome</keyword>